<dbReference type="Gene3D" id="2.20.70.10">
    <property type="match status" value="1"/>
</dbReference>
<sequence length="110" mass="12813">MEFCPTCGNMLLYELPHMERPARFYCPTCPYVCQIESKVKIKRHLRLVKKPIDPIFSEDDRKNLNKTTGVNCPDCNHGEASFTQVQTRSADEPMTVFYTCTKCNRTWTEN</sequence>
<feature type="binding site" evidence="9">
    <location>
        <position position="29"/>
    </location>
    <ligand>
        <name>Zn(2+)</name>
        <dbReference type="ChEBI" id="CHEBI:29105"/>
        <label>1</label>
    </ligand>
</feature>
<reference evidence="14" key="1">
    <citation type="submission" date="2025-08" db="UniProtKB">
        <authorList>
            <consortium name="RefSeq"/>
        </authorList>
    </citation>
    <scope>IDENTIFICATION</scope>
</reference>
<dbReference type="Pfam" id="PF02150">
    <property type="entry name" value="Zn_ribbon_RPB9"/>
    <property type="match status" value="1"/>
</dbReference>
<dbReference type="FunCoup" id="A0A6I9TKZ3">
    <property type="interactions" value="3045"/>
</dbReference>
<dbReference type="GO" id="GO:0006386">
    <property type="term" value="P:termination of RNA polymerase III transcription"/>
    <property type="evidence" value="ECO:0007669"/>
    <property type="project" value="TreeGrafter"/>
</dbReference>
<organism evidence="13 14">
    <name type="scientific">Sesamum indicum</name>
    <name type="common">Oriental sesame</name>
    <name type="synonym">Sesamum orientale</name>
    <dbReference type="NCBI Taxonomy" id="4182"/>
    <lineage>
        <taxon>Eukaryota</taxon>
        <taxon>Viridiplantae</taxon>
        <taxon>Streptophyta</taxon>
        <taxon>Embryophyta</taxon>
        <taxon>Tracheophyta</taxon>
        <taxon>Spermatophyta</taxon>
        <taxon>Magnoliopsida</taxon>
        <taxon>eudicotyledons</taxon>
        <taxon>Gunneridae</taxon>
        <taxon>Pentapetalae</taxon>
        <taxon>asterids</taxon>
        <taxon>lamiids</taxon>
        <taxon>Lamiales</taxon>
        <taxon>Pedaliaceae</taxon>
        <taxon>Sesamum</taxon>
    </lineage>
</organism>
<dbReference type="InterPro" id="IPR034014">
    <property type="entry name" value="Zn_ribbon_RPC11_C"/>
</dbReference>
<dbReference type="PANTHER" id="PTHR11239">
    <property type="entry name" value="DNA-DIRECTED RNA POLYMERASE"/>
    <property type="match status" value="1"/>
</dbReference>
<keyword evidence="5 9" id="KW-0862">Zinc</keyword>
<dbReference type="InterPro" id="IPR001529">
    <property type="entry name" value="Zn_ribbon_RPB9"/>
</dbReference>
<dbReference type="PROSITE" id="PS51133">
    <property type="entry name" value="ZF_TFIIS_2"/>
    <property type="match status" value="1"/>
</dbReference>
<evidence type="ECO:0000256" key="4">
    <source>
        <dbReference type="ARBA" id="ARBA00022771"/>
    </source>
</evidence>
<dbReference type="SMART" id="SM00440">
    <property type="entry name" value="ZnF_C2C2"/>
    <property type="match status" value="1"/>
</dbReference>
<dbReference type="InParanoid" id="A0A6I9TKZ3"/>
<dbReference type="InterPro" id="IPR012164">
    <property type="entry name" value="Rpa12/Rpb9/Rpc10/TFS"/>
</dbReference>
<evidence type="ECO:0000256" key="3">
    <source>
        <dbReference type="ARBA" id="ARBA00022723"/>
    </source>
</evidence>
<dbReference type="RefSeq" id="XP_011084975.1">
    <property type="nucleotide sequence ID" value="XM_011086673.2"/>
</dbReference>
<feature type="zinc finger region" description="C4-type" evidence="10">
    <location>
        <begin position="4"/>
        <end position="29"/>
    </location>
</feature>
<feature type="binding site" evidence="9">
    <location>
        <position position="75"/>
    </location>
    <ligand>
        <name>Zn(2+)</name>
        <dbReference type="ChEBI" id="CHEBI:29105"/>
        <label>2</label>
    </ligand>
</feature>
<dbReference type="GeneID" id="105167099"/>
<evidence type="ECO:0000259" key="12">
    <source>
        <dbReference type="PROSITE" id="PS51133"/>
    </source>
</evidence>
<comment type="subcellular location">
    <subcellularLocation>
        <location evidence="1 8">Nucleus</location>
    </subcellularLocation>
</comment>
<keyword evidence="4 10" id="KW-0863">Zinc-finger</keyword>
<keyword evidence="6 8" id="KW-0804">Transcription</keyword>
<dbReference type="GO" id="GO:0003899">
    <property type="term" value="F:DNA-directed RNA polymerase activity"/>
    <property type="evidence" value="ECO:0007669"/>
    <property type="project" value="InterPro"/>
</dbReference>
<evidence type="ECO:0000256" key="11">
    <source>
        <dbReference type="RuleBase" id="RU003474"/>
    </source>
</evidence>
<dbReference type="PROSITE" id="PS01030">
    <property type="entry name" value="RNA_POL_M_15KD"/>
    <property type="match status" value="1"/>
</dbReference>
<feature type="binding site" evidence="9">
    <location>
        <position position="72"/>
    </location>
    <ligand>
        <name>Zn(2+)</name>
        <dbReference type="ChEBI" id="CHEBI:29105"/>
        <label>2</label>
    </ligand>
</feature>
<keyword evidence="13" id="KW-1185">Reference proteome</keyword>
<dbReference type="KEGG" id="sind:105167099"/>
<dbReference type="CDD" id="cd10509">
    <property type="entry name" value="Zn-ribbon_RPC11"/>
    <property type="match status" value="1"/>
</dbReference>
<dbReference type="PANTHER" id="PTHR11239:SF12">
    <property type="entry name" value="DNA-DIRECTED RNA POLYMERASE III SUBUNIT RPC10"/>
    <property type="match status" value="1"/>
</dbReference>
<evidence type="ECO:0000313" key="13">
    <source>
        <dbReference type="Proteomes" id="UP000504604"/>
    </source>
</evidence>
<evidence type="ECO:0000256" key="1">
    <source>
        <dbReference type="ARBA" id="ARBA00004123"/>
    </source>
</evidence>
<dbReference type="GO" id="GO:0008270">
    <property type="term" value="F:zinc ion binding"/>
    <property type="evidence" value="ECO:0007669"/>
    <property type="project" value="UniProtKB-KW"/>
</dbReference>
<evidence type="ECO:0000256" key="9">
    <source>
        <dbReference type="PIRSR" id="PIRSR005586-1"/>
    </source>
</evidence>
<evidence type="ECO:0000256" key="5">
    <source>
        <dbReference type="ARBA" id="ARBA00022833"/>
    </source>
</evidence>
<protein>
    <recommendedName>
        <fullName evidence="8">DNA-directed RNA polymerase subunit</fullName>
    </recommendedName>
</protein>
<name>A0A6I9TKZ3_SESIN</name>
<keyword evidence="2 8" id="KW-0240">DNA-directed RNA polymerase</keyword>
<evidence type="ECO:0000256" key="2">
    <source>
        <dbReference type="ARBA" id="ARBA00022478"/>
    </source>
</evidence>
<dbReference type="InterPro" id="IPR019761">
    <property type="entry name" value="DNA-dir_RNA_pol-M_15_CS"/>
</dbReference>
<dbReference type="Proteomes" id="UP000504604">
    <property type="component" value="Linkage group LG7"/>
</dbReference>
<dbReference type="Pfam" id="PF01096">
    <property type="entry name" value="Zn_ribbon_TFIIS"/>
    <property type="match status" value="1"/>
</dbReference>
<dbReference type="GO" id="GO:0003676">
    <property type="term" value="F:nucleic acid binding"/>
    <property type="evidence" value="ECO:0007669"/>
    <property type="project" value="InterPro"/>
</dbReference>
<feature type="binding site" evidence="9">
    <location>
        <position position="103"/>
    </location>
    <ligand>
        <name>Zn(2+)</name>
        <dbReference type="ChEBI" id="CHEBI:29105"/>
        <label>2</label>
    </ligand>
</feature>
<feature type="binding site" evidence="9">
    <location>
        <position position="100"/>
    </location>
    <ligand>
        <name>Zn(2+)</name>
        <dbReference type="ChEBI" id="CHEBI:29105"/>
        <label>2</label>
    </ligand>
</feature>
<dbReference type="GO" id="GO:0005666">
    <property type="term" value="C:RNA polymerase III complex"/>
    <property type="evidence" value="ECO:0007669"/>
    <property type="project" value="TreeGrafter"/>
</dbReference>
<comment type="function">
    <text evidence="8">DNA-dependent RNA polymerase catalyzes the transcription of DNA into RNA using the four ribonucleoside triphosphates as substrates.</text>
</comment>
<evidence type="ECO:0000256" key="6">
    <source>
        <dbReference type="ARBA" id="ARBA00023163"/>
    </source>
</evidence>
<dbReference type="Gene3D" id="2.20.25.10">
    <property type="match status" value="1"/>
</dbReference>
<evidence type="ECO:0000256" key="10">
    <source>
        <dbReference type="PIRSR" id="PIRSR005586-2"/>
    </source>
</evidence>
<accession>A0A6I9TKZ3</accession>
<feature type="binding site" evidence="9">
    <location>
        <position position="4"/>
    </location>
    <ligand>
        <name>Zn(2+)</name>
        <dbReference type="ChEBI" id="CHEBI:29105"/>
        <label>1</label>
    </ligand>
</feature>
<evidence type="ECO:0000256" key="7">
    <source>
        <dbReference type="ARBA" id="ARBA00023242"/>
    </source>
</evidence>
<keyword evidence="3 9" id="KW-0479">Metal-binding</keyword>
<dbReference type="PROSITE" id="PS00466">
    <property type="entry name" value="ZF_TFIIS_1"/>
    <property type="match status" value="1"/>
</dbReference>
<feature type="binding site" evidence="9">
    <location>
        <position position="7"/>
    </location>
    <ligand>
        <name>Zn(2+)</name>
        <dbReference type="ChEBI" id="CHEBI:29105"/>
        <label>1</label>
    </ligand>
</feature>
<dbReference type="AlphaFoldDB" id="A0A6I9TKZ3"/>
<evidence type="ECO:0000313" key="14">
    <source>
        <dbReference type="RefSeq" id="XP_011084975.1"/>
    </source>
</evidence>
<dbReference type="SMART" id="SM00661">
    <property type="entry name" value="RPOL9"/>
    <property type="match status" value="1"/>
</dbReference>
<feature type="domain" description="TFIIS-type" evidence="12">
    <location>
        <begin position="68"/>
        <end position="108"/>
    </location>
</feature>
<dbReference type="InterPro" id="IPR001222">
    <property type="entry name" value="Znf_TFIIS"/>
</dbReference>
<dbReference type="OrthoDB" id="282152at2759"/>
<gene>
    <name evidence="14" type="primary">LOC105167099</name>
</gene>
<dbReference type="PIRSF" id="PIRSF005586">
    <property type="entry name" value="RNApol_RpoM"/>
    <property type="match status" value="1"/>
</dbReference>
<keyword evidence="7 8" id="KW-0539">Nucleus</keyword>
<dbReference type="Gramene" id="SIN_1008681.t">
    <property type="protein sequence ID" value="SIN_1008681.t"/>
    <property type="gene ID" value="SIN_1008681"/>
</dbReference>
<comment type="similarity">
    <text evidence="8 11">Belongs to the archaeal rpoM/eukaryotic RPA12/RPB9/RPC11 RNA polymerase family.</text>
</comment>
<evidence type="ECO:0000256" key="8">
    <source>
        <dbReference type="PIRNR" id="PIRNR005586"/>
    </source>
</evidence>
<proteinExistence type="inferred from homology"/>
<dbReference type="SUPFAM" id="SSF57783">
    <property type="entry name" value="Zinc beta-ribbon"/>
    <property type="match status" value="1"/>
</dbReference>
<feature type="binding site" evidence="9">
    <location>
        <position position="26"/>
    </location>
    <ligand>
        <name>Zn(2+)</name>
        <dbReference type="ChEBI" id="CHEBI:29105"/>
        <label>1</label>
    </ligand>
</feature>